<protein>
    <recommendedName>
        <fullName evidence="6">Protein-export protein SecB</fullName>
    </recommendedName>
</protein>
<dbReference type="STRING" id="1231391.GCA_000308195_02558"/>
<evidence type="ECO:0000256" key="7">
    <source>
        <dbReference type="SAM" id="MobiDB-lite"/>
    </source>
</evidence>
<dbReference type="PANTHER" id="PTHR36918">
    <property type="match status" value="1"/>
</dbReference>
<keyword evidence="6" id="KW-0963">Cytoplasm</keyword>
<dbReference type="GO" id="GO:0005737">
    <property type="term" value="C:cytoplasm"/>
    <property type="evidence" value="ECO:0007669"/>
    <property type="project" value="UniProtKB-SubCell"/>
</dbReference>
<dbReference type="PANTHER" id="PTHR36918:SF1">
    <property type="entry name" value="PROTEIN-EXPORT PROTEIN SECB"/>
    <property type="match status" value="1"/>
</dbReference>
<dbReference type="GO" id="GO:0051262">
    <property type="term" value="P:protein tetramerization"/>
    <property type="evidence" value="ECO:0007669"/>
    <property type="project" value="InterPro"/>
</dbReference>
<comment type="similarity">
    <text evidence="1 6">Belongs to the SecB family.</text>
</comment>
<dbReference type="Proteomes" id="UP000246145">
    <property type="component" value="Unassembled WGS sequence"/>
</dbReference>
<comment type="subunit">
    <text evidence="6">Homotetramer, a dimer of dimers. One homotetramer interacts with 1 SecA dimer.</text>
</comment>
<evidence type="ECO:0000256" key="2">
    <source>
        <dbReference type="ARBA" id="ARBA00022448"/>
    </source>
</evidence>
<keyword evidence="2 6" id="KW-0813">Transport</keyword>
<evidence type="ECO:0000256" key="5">
    <source>
        <dbReference type="ARBA" id="ARBA00023186"/>
    </source>
</evidence>
<dbReference type="SUPFAM" id="SSF54611">
    <property type="entry name" value="SecB-like"/>
    <property type="match status" value="1"/>
</dbReference>
<accession>A0A2U1CNE5</accession>
<evidence type="ECO:0000313" key="8">
    <source>
        <dbReference type="EMBL" id="PVY62477.1"/>
    </source>
</evidence>
<feature type="compositionally biased region" description="Low complexity" evidence="7">
    <location>
        <begin position="152"/>
        <end position="162"/>
    </location>
</feature>
<evidence type="ECO:0000256" key="1">
    <source>
        <dbReference type="ARBA" id="ARBA00009990"/>
    </source>
</evidence>
<dbReference type="InterPro" id="IPR003708">
    <property type="entry name" value="SecB"/>
</dbReference>
<reference evidence="8 9" key="1">
    <citation type="submission" date="2018-04" db="EMBL/GenBank/DDBJ databases">
        <title>Genomic Encyclopedia of Type Strains, Phase IV (KMG-IV): sequencing the most valuable type-strain genomes for metagenomic binning, comparative biology and taxonomic classification.</title>
        <authorList>
            <person name="Goeker M."/>
        </authorList>
    </citation>
    <scope>NUCLEOTIDE SEQUENCE [LARGE SCALE GENOMIC DNA]</scope>
    <source>
        <strain evidence="8 9">DSM 10065</strain>
    </source>
</reference>
<dbReference type="RefSeq" id="WP_116518376.1">
    <property type="nucleotide sequence ID" value="NZ_JACCEX010000002.1"/>
</dbReference>
<dbReference type="AlphaFoldDB" id="A0A2U1CNE5"/>
<sequence>MADQDQNQANQNNNQEPSFGLQRTYIKDVSLEMPNAPQIFLEQEGPTVEVSINVGGQRLAETIFESTVTATVTTRVEDKVLYLIEATQAGIFEAANIPAEQLDPLLGIVCPTMLYPYLRANVADLINRTSLPPLHLTEVNFQNLYEQRLQQLAEQQGQPARQDSGIVLPPGVTRQ</sequence>
<comment type="function">
    <text evidence="6">One of the proteins required for the normal export of preproteins out of the cell cytoplasm. It is a molecular chaperone that binds to a subset of precursor proteins, maintaining them in a translocation-competent state. It also specifically binds to its receptor SecA.</text>
</comment>
<proteinExistence type="inferred from homology"/>
<dbReference type="GO" id="GO:0051082">
    <property type="term" value="F:unfolded protein binding"/>
    <property type="evidence" value="ECO:0007669"/>
    <property type="project" value="InterPro"/>
</dbReference>
<comment type="caution">
    <text evidence="8">The sequence shown here is derived from an EMBL/GenBank/DDBJ whole genome shotgun (WGS) entry which is preliminary data.</text>
</comment>
<dbReference type="HAMAP" id="MF_00821">
    <property type="entry name" value="SecB"/>
    <property type="match status" value="1"/>
</dbReference>
<comment type="subcellular location">
    <subcellularLocation>
        <location evidence="6">Cytoplasm</location>
    </subcellularLocation>
</comment>
<keyword evidence="9" id="KW-1185">Reference proteome</keyword>
<dbReference type="Gene3D" id="3.10.420.10">
    <property type="entry name" value="SecB-like"/>
    <property type="match status" value="1"/>
</dbReference>
<gene>
    <name evidence="6" type="primary">secB</name>
    <name evidence="8" type="ORF">C7440_1971</name>
</gene>
<dbReference type="NCBIfam" id="NF004394">
    <property type="entry name" value="PRK05751.1-5"/>
    <property type="match status" value="1"/>
</dbReference>
<evidence type="ECO:0000313" key="9">
    <source>
        <dbReference type="Proteomes" id="UP000246145"/>
    </source>
</evidence>
<dbReference type="GO" id="GO:0006457">
    <property type="term" value="P:protein folding"/>
    <property type="evidence" value="ECO:0007669"/>
    <property type="project" value="UniProtKB-UniRule"/>
</dbReference>
<dbReference type="OrthoDB" id="9795145at2"/>
<evidence type="ECO:0000256" key="3">
    <source>
        <dbReference type="ARBA" id="ARBA00022927"/>
    </source>
</evidence>
<dbReference type="Pfam" id="PF02556">
    <property type="entry name" value="SecB"/>
    <property type="match status" value="1"/>
</dbReference>
<dbReference type="EMBL" id="QEKO01000002">
    <property type="protein sequence ID" value="PVY62477.1"/>
    <property type="molecule type" value="Genomic_DNA"/>
</dbReference>
<dbReference type="InterPro" id="IPR035958">
    <property type="entry name" value="SecB-like_sf"/>
</dbReference>
<dbReference type="GO" id="GO:0015031">
    <property type="term" value="P:protein transport"/>
    <property type="evidence" value="ECO:0007669"/>
    <property type="project" value="UniProtKB-UniRule"/>
</dbReference>
<feature type="region of interest" description="Disordered" evidence="7">
    <location>
        <begin position="152"/>
        <end position="175"/>
    </location>
</feature>
<keyword evidence="5 6" id="KW-0143">Chaperone</keyword>
<dbReference type="NCBIfam" id="TIGR00809">
    <property type="entry name" value="secB"/>
    <property type="match status" value="1"/>
</dbReference>
<name>A0A2U1CNE5_9BURK</name>
<dbReference type="PRINTS" id="PR01594">
    <property type="entry name" value="SECBCHAPRONE"/>
</dbReference>
<keyword evidence="3 6" id="KW-0653">Protein transport</keyword>
<keyword evidence="4 6" id="KW-0811">Translocation</keyword>
<evidence type="ECO:0000256" key="4">
    <source>
        <dbReference type="ARBA" id="ARBA00023010"/>
    </source>
</evidence>
<evidence type="ECO:0000256" key="6">
    <source>
        <dbReference type="HAMAP-Rule" id="MF_00821"/>
    </source>
</evidence>
<organism evidence="8 9">
    <name type="scientific">Pusillimonas noertemannii</name>
    <dbReference type="NCBI Taxonomy" id="305977"/>
    <lineage>
        <taxon>Bacteria</taxon>
        <taxon>Pseudomonadati</taxon>
        <taxon>Pseudomonadota</taxon>
        <taxon>Betaproteobacteria</taxon>
        <taxon>Burkholderiales</taxon>
        <taxon>Alcaligenaceae</taxon>
        <taxon>Pusillimonas</taxon>
    </lineage>
</organism>